<evidence type="ECO:0000313" key="1">
    <source>
        <dbReference type="EMBL" id="NHB94446.1"/>
    </source>
</evidence>
<keyword evidence="2" id="KW-1185">Reference proteome</keyword>
<dbReference type="AlphaFoldDB" id="A0A7X5QHH2"/>
<proteinExistence type="predicted"/>
<evidence type="ECO:0000313" key="2">
    <source>
        <dbReference type="Proteomes" id="UP000591844"/>
    </source>
</evidence>
<reference evidence="1 2" key="1">
    <citation type="submission" date="2018-02" db="EMBL/GenBank/DDBJ databases">
        <authorList>
            <person name="Machado R.A."/>
        </authorList>
    </citation>
    <scope>NUCLEOTIDE SEQUENCE [LARGE SCALE GENOMIC DNA]</scope>
    <source>
        <strain evidence="1 2">DSM 19724</strain>
    </source>
</reference>
<dbReference type="Proteomes" id="UP000591844">
    <property type="component" value="Unassembled WGS sequence"/>
</dbReference>
<accession>A0A7X5QHH2</accession>
<organism evidence="1 2">
    <name type="scientific">Photorhabdus cinerea</name>
    <dbReference type="NCBI Taxonomy" id="471575"/>
    <lineage>
        <taxon>Bacteria</taxon>
        <taxon>Pseudomonadati</taxon>
        <taxon>Pseudomonadota</taxon>
        <taxon>Gammaproteobacteria</taxon>
        <taxon>Enterobacterales</taxon>
        <taxon>Morganellaceae</taxon>
        <taxon>Photorhabdus</taxon>
    </lineage>
</organism>
<name>A0A7X5QHH2_9GAMM</name>
<sequence length="71" mass="7912">MDKELLEHQLAFLLAISMAESEDAVALRTRITSYMGKLAESDKSMVGKSKAEALLSLYGKADNIYFKIIKD</sequence>
<comment type="caution">
    <text evidence="1">The sequence shown here is derived from an EMBL/GenBank/DDBJ whole genome shotgun (WGS) entry which is preliminary data.</text>
</comment>
<dbReference type="RefSeq" id="WP_166310363.1">
    <property type="nucleotide sequence ID" value="NZ_CAWPIB010000038.1"/>
</dbReference>
<dbReference type="EMBL" id="PUJW01000038">
    <property type="protein sequence ID" value="NHB94446.1"/>
    <property type="molecule type" value="Genomic_DNA"/>
</dbReference>
<gene>
    <name evidence="1" type="ORF">C5469_20835</name>
</gene>
<protein>
    <submittedName>
        <fullName evidence="1">Uncharacterized protein</fullName>
    </submittedName>
</protein>